<evidence type="ECO:0000313" key="1">
    <source>
        <dbReference type="EMBL" id="RKR76985.1"/>
    </source>
</evidence>
<sequence>MKLVNSKKFFFALFIILGINLYGLVSGDLFNRNSIEKETRHIYNAITEEIELMNGKYEQFGGRVNSGFILKSDFLQSHRYDKENIIKKIEKLGFTIDEKKSQDNSYVFCKGESGFLVSGDRELTIDYNYKMFYCSN</sequence>
<proteinExistence type="predicted"/>
<organism evidence="1 2">
    <name type="scientific">Otariodibacter oris</name>
    <dbReference type="NCBI Taxonomy" id="1032623"/>
    <lineage>
        <taxon>Bacteria</taxon>
        <taxon>Pseudomonadati</taxon>
        <taxon>Pseudomonadota</taxon>
        <taxon>Gammaproteobacteria</taxon>
        <taxon>Pasteurellales</taxon>
        <taxon>Pasteurellaceae</taxon>
        <taxon>Otariodibacter</taxon>
    </lineage>
</organism>
<comment type="caution">
    <text evidence="1">The sequence shown here is derived from an EMBL/GenBank/DDBJ whole genome shotgun (WGS) entry which is preliminary data.</text>
</comment>
<accession>A0A420XI16</accession>
<keyword evidence="2" id="KW-1185">Reference proteome</keyword>
<dbReference type="RefSeq" id="WP_121121286.1">
    <property type="nucleotide sequence ID" value="NZ_CP016604.1"/>
</dbReference>
<dbReference type="Proteomes" id="UP000280099">
    <property type="component" value="Unassembled WGS sequence"/>
</dbReference>
<protein>
    <submittedName>
        <fullName evidence="1">Uncharacterized protein</fullName>
    </submittedName>
</protein>
<gene>
    <name evidence="1" type="ORF">DES31_0298</name>
</gene>
<reference evidence="1 2" key="1">
    <citation type="submission" date="2018-10" db="EMBL/GenBank/DDBJ databases">
        <title>Genomic Encyclopedia of Type Strains, Phase IV (KMG-IV): sequencing the most valuable type-strain genomes for metagenomic binning, comparative biology and taxonomic classification.</title>
        <authorList>
            <person name="Goeker M."/>
        </authorList>
    </citation>
    <scope>NUCLEOTIDE SEQUENCE [LARGE SCALE GENOMIC DNA]</scope>
    <source>
        <strain evidence="1 2">DSM 23800</strain>
    </source>
</reference>
<dbReference type="EMBL" id="RBJC01000004">
    <property type="protein sequence ID" value="RKR76985.1"/>
    <property type="molecule type" value="Genomic_DNA"/>
</dbReference>
<dbReference type="AlphaFoldDB" id="A0A420XI16"/>
<evidence type="ECO:0000313" key="2">
    <source>
        <dbReference type="Proteomes" id="UP000280099"/>
    </source>
</evidence>
<name>A0A420XI16_9PAST</name>
<dbReference type="OrthoDB" id="5678984at2"/>